<name>A0A8C8RUW7_9SAUR</name>
<dbReference type="Gene3D" id="3.30.200.20">
    <property type="entry name" value="Phosphorylase Kinase, domain 1"/>
    <property type="match status" value="1"/>
</dbReference>
<reference evidence="1" key="2">
    <citation type="submission" date="2025-09" db="UniProtKB">
        <authorList>
            <consortium name="Ensembl"/>
        </authorList>
    </citation>
    <scope>IDENTIFICATION</scope>
</reference>
<keyword evidence="2" id="KW-1185">Reference proteome</keyword>
<sequence>MSAAPRARRLRELVLDRAVVGLEPLLDLLLCVYQELSASPLAQEKYIREFLQWGESSPTRTPGSHHEIKSPSWNGVSDWVWDSGWGI</sequence>
<dbReference type="Ensembl" id="ENSPCET00000011322.1">
    <property type="protein sequence ID" value="ENSPCEP00000010961.1"/>
    <property type="gene ID" value="ENSPCEG00000008670.1"/>
</dbReference>
<accession>A0A8C8RUW7</accession>
<dbReference type="AlphaFoldDB" id="A0A8C8RUW7"/>
<evidence type="ECO:0000313" key="1">
    <source>
        <dbReference type="Ensembl" id="ENSPCEP00000010961.1"/>
    </source>
</evidence>
<protein>
    <submittedName>
        <fullName evidence="1">Uncharacterized protein</fullName>
    </submittedName>
</protein>
<evidence type="ECO:0000313" key="2">
    <source>
        <dbReference type="Proteomes" id="UP000694393"/>
    </source>
</evidence>
<reference evidence="1" key="1">
    <citation type="submission" date="2025-08" db="UniProtKB">
        <authorList>
            <consortium name="Ensembl"/>
        </authorList>
    </citation>
    <scope>IDENTIFICATION</scope>
</reference>
<organism evidence="1 2">
    <name type="scientific">Pelusios castaneus</name>
    <name type="common">West African mud turtle</name>
    <dbReference type="NCBI Taxonomy" id="367368"/>
    <lineage>
        <taxon>Eukaryota</taxon>
        <taxon>Metazoa</taxon>
        <taxon>Chordata</taxon>
        <taxon>Craniata</taxon>
        <taxon>Vertebrata</taxon>
        <taxon>Euteleostomi</taxon>
        <taxon>Archelosauria</taxon>
        <taxon>Testudinata</taxon>
        <taxon>Testudines</taxon>
        <taxon>Pleurodira</taxon>
        <taxon>Pelomedusidae</taxon>
        <taxon>Pelusios</taxon>
    </lineage>
</organism>
<proteinExistence type="predicted"/>
<dbReference type="Proteomes" id="UP000694393">
    <property type="component" value="Unplaced"/>
</dbReference>